<keyword evidence="2" id="KW-1185">Reference proteome</keyword>
<accession>A0A9P6YQ80</accession>
<comment type="caution">
    <text evidence="1">The sequence shown here is derived from an EMBL/GenBank/DDBJ whole genome shotgun (WGS) entry which is preliminary data.</text>
</comment>
<dbReference type="Proteomes" id="UP000740926">
    <property type="component" value="Unassembled WGS sequence"/>
</dbReference>
<protein>
    <submittedName>
        <fullName evidence="1">Uncharacterized protein</fullName>
    </submittedName>
</protein>
<evidence type="ECO:0000313" key="1">
    <source>
        <dbReference type="EMBL" id="KAG1555054.1"/>
    </source>
</evidence>
<sequence length="246" mass="28579">MHLETEQNSDLDQEVISINNDNNEELLEIEAFEVDDEAHNSFLLTTESIMEATQCTVVMVMNNRSLPTYDTLSILYFWSLKVRRMTIFTMVGCSPYAVRETSKDWYQVLQDDLQQNDCKIGGYDVDGNSIVVEIDESKCGKRKYHRGHRVEGVWMVGSVEKTPERNVTFRDGDVHTNTIEETWNGTKINVTPTLRTKKMIPWLLIEFIWRRKHHNHIFGGISDCLKDVSFDRAQRNPAWLTELDAE</sequence>
<evidence type="ECO:0000313" key="2">
    <source>
        <dbReference type="Proteomes" id="UP000740926"/>
    </source>
</evidence>
<organism evidence="1 2">
    <name type="scientific">Rhizopus delemar</name>
    <dbReference type="NCBI Taxonomy" id="936053"/>
    <lineage>
        <taxon>Eukaryota</taxon>
        <taxon>Fungi</taxon>
        <taxon>Fungi incertae sedis</taxon>
        <taxon>Mucoromycota</taxon>
        <taxon>Mucoromycotina</taxon>
        <taxon>Mucoromycetes</taxon>
        <taxon>Mucorales</taxon>
        <taxon>Mucorineae</taxon>
        <taxon>Rhizopodaceae</taxon>
        <taxon>Rhizopus</taxon>
    </lineage>
</organism>
<dbReference type="EMBL" id="JAANIU010004495">
    <property type="protein sequence ID" value="KAG1555054.1"/>
    <property type="molecule type" value="Genomic_DNA"/>
</dbReference>
<proteinExistence type="predicted"/>
<gene>
    <name evidence="1" type="ORF">G6F50_012902</name>
</gene>
<dbReference type="AlphaFoldDB" id="A0A9P6YQ80"/>
<dbReference type="PANTHER" id="PTHR47163:SF2">
    <property type="entry name" value="SI:DKEY-17M8.2"/>
    <property type="match status" value="1"/>
</dbReference>
<dbReference type="InterPro" id="IPR053164">
    <property type="entry name" value="IS1016-like_transposase"/>
</dbReference>
<name>A0A9P6YQ80_9FUNG</name>
<reference evidence="1 2" key="1">
    <citation type="journal article" date="2020" name="Microb. Genom.">
        <title>Genetic diversity of clinical and environmental Mucorales isolates obtained from an investigation of mucormycosis cases among solid organ transplant recipients.</title>
        <authorList>
            <person name="Nguyen M.H."/>
            <person name="Kaul D."/>
            <person name="Muto C."/>
            <person name="Cheng S.J."/>
            <person name="Richter R.A."/>
            <person name="Bruno V.M."/>
            <person name="Liu G."/>
            <person name="Beyhan S."/>
            <person name="Sundermann A.J."/>
            <person name="Mounaud S."/>
            <person name="Pasculle A.W."/>
            <person name="Nierman W.C."/>
            <person name="Driscoll E."/>
            <person name="Cumbie R."/>
            <person name="Clancy C.J."/>
            <person name="Dupont C.L."/>
        </authorList>
    </citation>
    <scope>NUCLEOTIDE SEQUENCE [LARGE SCALE GENOMIC DNA]</scope>
    <source>
        <strain evidence="1 2">GL24</strain>
    </source>
</reference>
<dbReference type="PANTHER" id="PTHR47163">
    <property type="entry name" value="DDE_TNP_IS1595 DOMAIN-CONTAINING PROTEIN"/>
    <property type="match status" value="1"/>
</dbReference>